<dbReference type="Gene3D" id="3.40.50.1820">
    <property type="entry name" value="alpha/beta hydrolase"/>
    <property type="match status" value="1"/>
</dbReference>
<dbReference type="RefSeq" id="XP_033426146.1">
    <property type="nucleotide sequence ID" value="XM_033570114.1"/>
</dbReference>
<organism evidence="1 2">
    <name type="scientific">Aspergillus tanneri</name>
    <dbReference type="NCBI Taxonomy" id="1220188"/>
    <lineage>
        <taxon>Eukaryota</taxon>
        <taxon>Fungi</taxon>
        <taxon>Dikarya</taxon>
        <taxon>Ascomycota</taxon>
        <taxon>Pezizomycotina</taxon>
        <taxon>Eurotiomycetes</taxon>
        <taxon>Eurotiomycetidae</taxon>
        <taxon>Eurotiales</taxon>
        <taxon>Aspergillaceae</taxon>
        <taxon>Aspergillus</taxon>
        <taxon>Aspergillus subgen. Circumdati</taxon>
    </lineage>
</organism>
<evidence type="ECO:0008006" key="3">
    <source>
        <dbReference type="Google" id="ProtNLM"/>
    </source>
</evidence>
<protein>
    <recommendedName>
        <fullName evidence="3">AB hydrolase-1 domain-containing protein</fullName>
    </recommendedName>
</protein>
<dbReference type="InterPro" id="IPR029058">
    <property type="entry name" value="AB_hydrolase_fold"/>
</dbReference>
<evidence type="ECO:0000313" key="1">
    <source>
        <dbReference type="EMBL" id="KAA8646785.1"/>
    </source>
</evidence>
<evidence type="ECO:0000313" key="2">
    <source>
        <dbReference type="Proteomes" id="UP000324241"/>
    </source>
</evidence>
<dbReference type="OrthoDB" id="2152248at2759"/>
<dbReference type="GeneID" id="54328162"/>
<dbReference type="PANTHER" id="PTHR47381:SF3">
    <property type="entry name" value="ALPHA_BETA-HYDROLASES SUPERFAMILY PROTEIN"/>
    <property type="match status" value="1"/>
</dbReference>
<dbReference type="VEuPathDB" id="FungiDB:EYZ11_005058"/>
<dbReference type="Proteomes" id="UP000324241">
    <property type="component" value="Unassembled WGS sequence"/>
</dbReference>
<reference evidence="1 2" key="1">
    <citation type="submission" date="2019-08" db="EMBL/GenBank/DDBJ databases">
        <title>The genome sequence of a newly discovered highly antifungal drug resistant Aspergillus species, Aspergillus tanneri NIH 1004.</title>
        <authorList>
            <person name="Mounaud S."/>
            <person name="Singh I."/>
            <person name="Joardar V."/>
            <person name="Pakala S."/>
            <person name="Pakala S."/>
            <person name="Venepally P."/>
            <person name="Chung J.K."/>
            <person name="Losada L."/>
            <person name="Nierman W.C."/>
        </authorList>
    </citation>
    <scope>NUCLEOTIDE SEQUENCE [LARGE SCALE GENOMIC DNA]</scope>
    <source>
        <strain evidence="1 2">NIH1004</strain>
    </source>
</reference>
<accession>A0A5M9MIF0</accession>
<dbReference type="SUPFAM" id="SSF53474">
    <property type="entry name" value="alpha/beta-Hydrolases"/>
    <property type="match status" value="1"/>
</dbReference>
<dbReference type="PANTHER" id="PTHR47381">
    <property type="entry name" value="ALPHA/BETA-HYDROLASES SUPERFAMILY PROTEIN"/>
    <property type="match status" value="1"/>
</dbReference>
<proteinExistence type="predicted"/>
<sequence>MAEHLKCVGDQATPPSAVFSKKTYTIAGILTTVYGLEELPLQASNVACVWLLHPRLACQERMSLIAAAILRGWNGRSRDERASSGQTKGVIAVSFDQRNHGTRLIDSLANRTWGEGNPRHAQDMFSIIQGTARDTSLLIDYIPSYIFPTSERKISEHIVLGISLGAHAAWSCIFHEPRISAAVIMLGCPDYINLMADRARSSKLPSWVTCY</sequence>
<dbReference type="AlphaFoldDB" id="A0A5M9MIF0"/>
<comment type="caution">
    <text evidence="1">The sequence shown here is derived from an EMBL/GenBank/DDBJ whole genome shotgun (WGS) entry which is preliminary data.</text>
</comment>
<dbReference type="EMBL" id="QUQM01000004">
    <property type="protein sequence ID" value="KAA8646785.1"/>
    <property type="molecule type" value="Genomic_DNA"/>
</dbReference>
<name>A0A5M9MIF0_9EURO</name>
<gene>
    <name evidence="1" type="ORF">ATNIH1004_005460</name>
</gene>